<keyword evidence="1" id="KW-0732">Signal</keyword>
<evidence type="ECO:0000256" key="1">
    <source>
        <dbReference type="SAM" id="SignalP"/>
    </source>
</evidence>
<dbReference type="OrthoDB" id="9943828at2"/>
<protein>
    <recommendedName>
        <fullName evidence="4">DUF2059 domain-containing protein</fullName>
    </recommendedName>
</protein>
<evidence type="ECO:0000313" key="2">
    <source>
        <dbReference type="EMBL" id="SER71695.1"/>
    </source>
</evidence>
<sequence length="190" mass="20408">MLPNFKKMGLTALLATILTTQAETFPEVPTPSTTEMLVQSMGFAAEFKAQAQRMQSLPQHAEKNSPHVLTLEKKIISLSETALGGAIARALETGLSASDKALIAAHYQSSLGKKMTLLGEQAQAAAAADKKVSATVRLAALLQTLSPDERRALEKFAATGATERFVKLLESETFDHAFRREIDALPVTGQ</sequence>
<reference evidence="2 3" key="1">
    <citation type="submission" date="2016-10" db="EMBL/GenBank/DDBJ databases">
        <authorList>
            <person name="de Groot N.N."/>
        </authorList>
    </citation>
    <scope>NUCLEOTIDE SEQUENCE [LARGE SCALE GENOMIC DNA]</scope>
    <source>
        <strain evidence="2 3">ATCC 35958</strain>
    </source>
</reference>
<gene>
    <name evidence="2" type="ORF">SAMN02982919_02862</name>
</gene>
<proteinExistence type="predicted"/>
<dbReference type="AlphaFoldDB" id="A0A1H9RGL6"/>
<dbReference type="Proteomes" id="UP000199766">
    <property type="component" value="Unassembled WGS sequence"/>
</dbReference>
<keyword evidence="3" id="KW-1185">Reference proteome</keyword>
<feature type="signal peptide" evidence="1">
    <location>
        <begin position="1"/>
        <end position="22"/>
    </location>
</feature>
<name>A0A1H9RGL6_9BURK</name>
<accession>A0A1H9RGL6</accession>
<organism evidence="2 3">
    <name type="scientific">Giesbergeria anulus</name>
    <dbReference type="NCBI Taxonomy" id="180197"/>
    <lineage>
        <taxon>Bacteria</taxon>
        <taxon>Pseudomonadati</taxon>
        <taxon>Pseudomonadota</taxon>
        <taxon>Betaproteobacteria</taxon>
        <taxon>Burkholderiales</taxon>
        <taxon>Comamonadaceae</taxon>
        <taxon>Giesbergeria</taxon>
    </lineage>
</organism>
<evidence type="ECO:0000313" key="3">
    <source>
        <dbReference type="Proteomes" id="UP000199766"/>
    </source>
</evidence>
<evidence type="ECO:0008006" key="4">
    <source>
        <dbReference type="Google" id="ProtNLM"/>
    </source>
</evidence>
<dbReference type="EMBL" id="FOGD01000013">
    <property type="protein sequence ID" value="SER71695.1"/>
    <property type="molecule type" value="Genomic_DNA"/>
</dbReference>
<dbReference type="RefSeq" id="WP_143059686.1">
    <property type="nucleotide sequence ID" value="NZ_FOGD01000013.1"/>
</dbReference>
<feature type="chain" id="PRO_5011480606" description="DUF2059 domain-containing protein" evidence="1">
    <location>
        <begin position="23"/>
        <end position="190"/>
    </location>
</feature>